<dbReference type="EMBL" id="CP133614">
    <property type="protein sequence ID" value="WMV20680.1"/>
    <property type="molecule type" value="Genomic_DNA"/>
</dbReference>
<evidence type="ECO:0000313" key="2">
    <source>
        <dbReference type="EMBL" id="WMV20680.1"/>
    </source>
</evidence>
<dbReference type="InterPro" id="IPR000477">
    <property type="entry name" value="RT_dom"/>
</dbReference>
<dbReference type="Pfam" id="PF00078">
    <property type="entry name" value="RVT_1"/>
    <property type="match status" value="1"/>
</dbReference>
<feature type="domain" description="Reverse transcriptase" evidence="1">
    <location>
        <begin position="76"/>
        <end position="337"/>
    </location>
</feature>
<protein>
    <recommendedName>
        <fullName evidence="1">Reverse transcriptase domain-containing protein</fullName>
    </recommendedName>
</protein>
<dbReference type="PROSITE" id="PS50878">
    <property type="entry name" value="RT_POL"/>
    <property type="match status" value="1"/>
</dbReference>
<gene>
    <name evidence="2" type="ORF">MTR67_014065</name>
</gene>
<keyword evidence="3" id="KW-1185">Reference proteome</keyword>
<evidence type="ECO:0000259" key="1">
    <source>
        <dbReference type="PROSITE" id="PS50878"/>
    </source>
</evidence>
<dbReference type="PANTHER" id="PTHR33116:SF67">
    <property type="entry name" value="REVERSE TRANSCRIPTASE"/>
    <property type="match status" value="1"/>
</dbReference>
<sequence length="639" mass="74168">MVGGDFNVILNEEEKMGGLEFTQHEATDFAQCISNSALSEVKFSGSCPFLEFHAKLKRVKRALIKWSREVFGNIFQEITTIEDVIKVKEAQLEILPSADNRAELCRLEAELKKYLKIEEEFWKQKADKDNEEMIKLPNLDEVKRVVFELNGDSACGPDGFSGLFFQKCWDIIGEDITRVVRAFFCGQELPNFITHTTLNGGGAAKDNFTKSVRGLKQGDPLSPTLFIIAAEVLARGLNSLHKEEGYKGYGMPKWSPKINHLSYADDTILFCSGDRPSVIKMMTILRDYENISGQRINKSKSSFYFHDKTHLIVAIRLRRITGIKQGNFPFMYLGCPLFYGRKIKSHFEDLIRKLARRIFSWQNRFLSFGGKYILINHVLQSLPIYLLSAMNPSKTIIAQLHQIFAKKIWGSTRSLKGKHWIAWEDMCFPKDEGGLGFRSLHDVNLALFAKLWWKFRTSTSSLWCSYIGNKYCKRLYHVVVRSTGASHVWRKMLSIREEVEHEIWWQLKAGNSSFWFDNWTKQRALYFTEEENAEEDEIEVKEFIDNGNWKVEKLQELVSEGMSDHIVENIKPITSELNDKVWWMGSTTGEFTVKSAYHMLRKKRELIEWMKHIWIKGLPFKIFFSYGGYGRNELLRMTI</sequence>
<evidence type="ECO:0000313" key="3">
    <source>
        <dbReference type="Proteomes" id="UP001234989"/>
    </source>
</evidence>
<accession>A0AAF0TPD7</accession>
<proteinExistence type="predicted"/>
<dbReference type="PANTHER" id="PTHR33116">
    <property type="entry name" value="REVERSE TRANSCRIPTASE ZINC-BINDING DOMAIN-CONTAINING PROTEIN-RELATED-RELATED"/>
    <property type="match status" value="1"/>
</dbReference>
<name>A0AAF0TPD7_SOLVR</name>
<reference evidence="2" key="1">
    <citation type="submission" date="2023-08" db="EMBL/GenBank/DDBJ databases">
        <title>A de novo genome assembly of Solanum verrucosum Schlechtendal, a Mexican diploid species geographically isolated from the other diploid A-genome species in potato relatives.</title>
        <authorList>
            <person name="Hosaka K."/>
        </authorList>
    </citation>
    <scope>NUCLEOTIDE SEQUENCE</scope>
    <source>
        <tissue evidence="2">Young leaves</tissue>
    </source>
</reference>
<dbReference type="Proteomes" id="UP001234989">
    <property type="component" value="Chromosome 3"/>
</dbReference>
<dbReference type="AlphaFoldDB" id="A0AAF0TPD7"/>
<organism evidence="2 3">
    <name type="scientific">Solanum verrucosum</name>
    <dbReference type="NCBI Taxonomy" id="315347"/>
    <lineage>
        <taxon>Eukaryota</taxon>
        <taxon>Viridiplantae</taxon>
        <taxon>Streptophyta</taxon>
        <taxon>Embryophyta</taxon>
        <taxon>Tracheophyta</taxon>
        <taxon>Spermatophyta</taxon>
        <taxon>Magnoliopsida</taxon>
        <taxon>eudicotyledons</taxon>
        <taxon>Gunneridae</taxon>
        <taxon>Pentapetalae</taxon>
        <taxon>asterids</taxon>
        <taxon>lamiids</taxon>
        <taxon>Solanales</taxon>
        <taxon>Solanaceae</taxon>
        <taxon>Solanoideae</taxon>
        <taxon>Solaneae</taxon>
        <taxon>Solanum</taxon>
    </lineage>
</organism>